<accession>A0ABC8QVS4</accession>
<evidence type="ECO:0000256" key="4">
    <source>
        <dbReference type="ARBA" id="ARBA00022454"/>
    </source>
</evidence>
<proteinExistence type="inferred from homology"/>
<protein>
    <submittedName>
        <fullName evidence="7">Uncharacterized protein</fullName>
    </submittedName>
</protein>
<reference evidence="7 8" key="1">
    <citation type="submission" date="2024-02" db="EMBL/GenBank/DDBJ databases">
        <authorList>
            <person name="Vignale AGUSTIN F."/>
            <person name="Sosa J E."/>
            <person name="Modenutti C."/>
        </authorList>
    </citation>
    <scope>NUCLEOTIDE SEQUENCE [LARGE SCALE GENOMIC DNA]</scope>
</reference>
<evidence type="ECO:0000256" key="3">
    <source>
        <dbReference type="ARBA" id="ARBA00007321"/>
    </source>
</evidence>
<evidence type="ECO:0000256" key="6">
    <source>
        <dbReference type="ARBA" id="ARBA00023328"/>
    </source>
</evidence>
<evidence type="ECO:0000256" key="1">
    <source>
        <dbReference type="ARBA" id="ARBA00004123"/>
    </source>
</evidence>
<sequence length="165" mass="18474">MPKCIFGLLYENPRRLNMPLTFSSLVLIQIRLIKELYGNQIGELYHSLPYHMIEFVLDFDCKVTVSLRYADLMSILPTQVSVLAWHLHQSNKSSASATTMNRKGNGALGSHPIPARLSYAEDALRTMSLPEGILDLGQFFVGAYAEIVLNLPQALQQINPERDAA</sequence>
<keyword evidence="5" id="KW-0539">Nucleus</keyword>
<evidence type="ECO:0000313" key="7">
    <source>
        <dbReference type="EMBL" id="CAK9136836.1"/>
    </source>
</evidence>
<dbReference type="AlphaFoldDB" id="A0ABC8QVS4"/>
<comment type="caution">
    <text evidence="7">The sequence shown here is derived from an EMBL/GenBank/DDBJ whole genome shotgun (WGS) entry which is preliminary data.</text>
</comment>
<dbReference type="PANTHER" id="PTHR14582:SF1">
    <property type="entry name" value="CENTROMERE PROTEIN O"/>
    <property type="match status" value="1"/>
</dbReference>
<dbReference type="GO" id="GO:0005634">
    <property type="term" value="C:nucleus"/>
    <property type="evidence" value="ECO:0007669"/>
    <property type="project" value="UniProtKB-SubCell"/>
</dbReference>
<keyword evidence="8" id="KW-1185">Reference proteome</keyword>
<evidence type="ECO:0000313" key="8">
    <source>
        <dbReference type="Proteomes" id="UP001642360"/>
    </source>
</evidence>
<name>A0ABC8QVS4_9AQUA</name>
<dbReference type="CDD" id="cd23836">
    <property type="entry name" value="DRWD-C_CENP-O"/>
    <property type="match status" value="1"/>
</dbReference>
<dbReference type="GO" id="GO:0000775">
    <property type="term" value="C:chromosome, centromeric region"/>
    <property type="evidence" value="ECO:0007669"/>
    <property type="project" value="UniProtKB-SubCell"/>
</dbReference>
<comment type="similarity">
    <text evidence="3">Belongs to the CENP-O/MCM21 family.</text>
</comment>
<dbReference type="Proteomes" id="UP001642360">
    <property type="component" value="Unassembled WGS sequence"/>
</dbReference>
<evidence type="ECO:0000256" key="2">
    <source>
        <dbReference type="ARBA" id="ARBA00004584"/>
    </source>
</evidence>
<keyword evidence="6" id="KW-0137">Centromere</keyword>
<gene>
    <name evidence="7" type="ORF">ILEXP_LOCUS3842</name>
</gene>
<comment type="subcellular location">
    <subcellularLocation>
        <location evidence="2">Chromosome</location>
        <location evidence="2">Centromere</location>
    </subcellularLocation>
    <subcellularLocation>
        <location evidence="1">Nucleus</location>
    </subcellularLocation>
</comment>
<keyword evidence="4" id="KW-0158">Chromosome</keyword>
<organism evidence="7 8">
    <name type="scientific">Ilex paraguariensis</name>
    <name type="common">yerba mate</name>
    <dbReference type="NCBI Taxonomy" id="185542"/>
    <lineage>
        <taxon>Eukaryota</taxon>
        <taxon>Viridiplantae</taxon>
        <taxon>Streptophyta</taxon>
        <taxon>Embryophyta</taxon>
        <taxon>Tracheophyta</taxon>
        <taxon>Spermatophyta</taxon>
        <taxon>Magnoliopsida</taxon>
        <taxon>eudicotyledons</taxon>
        <taxon>Gunneridae</taxon>
        <taxon>Pentapetalae</taxon>
        <taxon>asterids</taxon>
        <taxon>campanulids</taxon>
        <taxon>Aquifoliales</taxon>
        <taxon>Aquifoliaceae</taxon>
        <taxon>Ilex</taxon>
    </lineage>
</organism>
<dbReference type="EMBL" id="CAUOFW020000781">
    <property type="protein sequence ID" value="CAK9136836.1"/>
    <property type="molecule type" value="Genomic_DNA"/>
</dbReference>
<evidence type="ECO:0000256" key="5">
    <source>
        <dbReference type="ARBA" id="ARBA00023242"/>
    </source>
</evidence>
<dbReference type="InterPro" id="IPR018464">
    <property type="entry name" value="CENP-O"/>
</dbReference>
<dbReference type="PANTHER" id="PTHR14582">
    <property type="entry name" value="INNER KINETOCHORE SUBUNIT MAL2"/>
    <property type="match status" value="1"/>
</dbReference>